<dbReference type="GO" id="GO:0005737">
    <property type="term" value="C:cytoplasm"/>
    <property type="evidence" value="ECO:0007669"/>
    <property type="project" value="UniProtKB-SubCell"/>
</dbReference>
<evidence type="ECO:0000256" key="2">
    <source>
        <dbReference type="ARBA" id="ARBA00022555"/>
    </source>
</evidence>
<dbReference type="Gene3D" id="3.40.50.1470">
    <property type="entry name" value="Peptidyl-tRNA hydrolase"/>
    <property type="match status" value="1"/>
</dbReference>
<keyword evidence="2 8" id="KW-0820">tRNA-binding</keyword>
<comment type="similarity">
    <text evidence="5 8 10">Belongs to the PTH family.</text>
</comment>
<evidence type="ECO:0000256" key="5">
    <source>
        <dbReference type="ARBA" id="ARBA00038063"/>
    </source>
</evidence>
<feature type="binding site" evidence="8">
    <location>
        <position position="64"/>
    </location>
    <ligand>
        <name>tRNA</name>
        <dbReference type="ChEBI" id="CHEBI:17843"/>
    </ligand>
</feature>
<dbReference type="InterPro" id="IPR018171">
    <property type="entry name" value="Pept_tRNA_hydro_CS"/>
</dbReference>
<dbReference type="InterPro" id="IPR001328">
    <property type="entry name" value="Pept_tRNA_hydro"/>
</dbReference>
<keyword evidence="8" id="KW-0963">Cytoplasm</keyword>
<dbReference type="eggNOG" id="COG0193">
    <property type="taxonomic scope" value="Bacteria"/>
</dbReference>
<keyword evidence="12" id="KW-1185">Reference proteome</keyword>
<dbReference type="PANTHER" id="PTHR17224:SF1">
    <property type="entry name" value="PEPTIDYL-TRNA HYDROLASE"/>
    <property type="match status" value="1"/>
</dbReference>
<dbReference type="HOGENOM" id="CLU_062456_4_1_9"/>
<gene>
    <name evidence="8 11" type="primary">pth</name>
    <name evidence="11" type="ORF">HMP0721_1160</name>
</gene>
<evidence type="ECO:0000313" key="11">
    <source>
        <dbReference type="EMBL" id="EFV01767.1"/>
    </source>
</evidence>
<dbReference type="RefSeq" id="WP_006598584.1">
    <property type="nucleotide sequence ID" value="NZ_GL622359.1"/>
</dbReference>
<organism evidence="11 12">
    <name type="scientific">Pseudoramibacter alactolyticus ATCC 23263</name>
    <dbReference type="NCBI Taxonomy" id="887929"/>
    <lineage>
        <taxon>Bacteria</taxon>
        <taxon>Bacillati</taxon>
        <taxon>Bacillota</taxon>
        <taxon>Clostridia</taxon>
        <taxon>Eubacteriales</taxon>
        <taxon>Eubacteriaceae</taxon>
        <taxon>Pseudoramibacter</taxon>
    </lineage>
</organism>
<evidence type="ECO:0000256" key="3">
    <source>
        <dbReference type="ARBA" id="ARBA00022801"/>
    </source>
</evidence>
<feature type="active site" description="Proton acceptor" evidence="8">
    <location>
        <position position="19"/>
    </location>
</feature>
<feature type="binding site" evidence="8">
    <location>
        <position position="14"/>
    </location>
    <ligand>
        <name>tRNA</name>
        <dbReference type="ChEBI" id="CHEBI:17843"/>
    </ligand>
</feature>
<name>E6MGM7_9FIRM</name>
<proteinExistence type="inferred from homology"/>
<feature type="binding site" evidence="8">
    <location>
        <position position="66"/>
    </location>
    <ligand>
        <name>tRNA</name>
        <dbReference type="ChEBI" id="CHEBI:17843"/>
    </ligand>
</feature>
<protein>
    <recommendedName>
        <fullName evidence="7 8">Peptidyl-tRNA hydrolase</fullName>
        <shortName evidence="8">Pth</shortName>
        <ecNumber evidence="1 8">3.1.1.29</ecNumber>
    </recommendedName>
</protein>
<evidence type="ECO:0000256" key="9">
    <source>
        <dbReference type="RuleBase" id="RU000673"/>
    </source>
</evidence>
<dbReference type="GO" id="GO:0072344">
    <property type="term" value="P:rescue of stalled ribosome"/>
    <property type="evidence" value="ECO:0007669"/>
    <property type="project" value="UniProtKB-UniRule"/>
</dbReference>
<keyword evidence="4 8" id="KW-0694">RNA-binding</keyword>
<dbReference type="PANTHER" id="PTHR17224">
    <property type="entry name" value="PEPTIDYL-TRNA HYDROLASE"/>
    <property type="match status" value="1"/>
</dbReference>
<dbReference type="Proteomes" id="UP000004754">
    <property type="component" value="Unassembled WGS sequence"/>
</dbReference>
<comment type="subcellular location">
    <subcellularLocation>
        <location evidence="8">Cytoplasm</location>
    </subcellularLocation>
</comment>
<feature type="binding site" evidence="8">
    <location>
        <position position="112"/>
    </location>
    <ligand>
        <name>tRNA</name>
        <dbReference type="ChEBI" id="CHEBI:17843"/>
    </ligand>
</feature>
<reference evidence="11 12" key="1">
    <citation type="submission" date="2010-12" db="EMBL/GenBank/DDBJ databases">
        <authorList>
            <person name="Muzny D."/>
            <person name="Qin X."/>
            <person name="Deng J."/>
            <person name="Jiang H."/>
            <person name="Liu Y."/>
            <person name="Qu J."/>
            <person name="Song X.-Z."/>
            <person name="Zhang L."/>
            <person name="Thornton R."/>
            <person name="Coyle M."/>
            <person name="Francisco L."/>
            <person name="Jackson L."/>
            <person name="Javaid M."/>
            <person name="Korchina V."/>
            <person name="Kovar C."/>
            <person name="Mata R."/>
            <person name="Mathew T."/>
            <person name="Ngo R."/>
            <person name="Nguyen L."/>
            <person name="Nguyen N."/>
            <person name="Okwuonu G."/>
            <person name="Ongeri F."/>
            <person name="Pham C."/>
            <person name="Simmons D."/>
            <person name="Wilczek-Boney K."/>
            <person name="Hale W."/>
            <person name="Jakkamsetti A."/>
            <person name="Pham P."/>
            <person name="Ruth R."/>
            <person name="San Lucas F."/>
            <person name="Warren J."/>
            <person name="Zhang J."/>
            <person name="Zhao Z."/>
            <person name="Zhou C."/>
            <person name="Zhu D."/>
            <person name="Lee S."/>
            <person name="Bess C."/>
            <person name="Blankenburg K."/>
            <person name="Forbes L."/>
            <person name="Fu Q."/>
            <person name="Gubbala S."/>
            <person name="Hirani K."/>
            <person name="Jayaseelan J.C."/>
            <person name="Lara F."/>
            <person name="Munidasa M."/>
            <person name="Palculict T."/>
            <person name="Patil S."/>
            <person name="Pu L.-L."/>
            <person name="Saada N."/>
            <person name="Tang L."/>
            <person name="Weissenberger G."/>
            <person name="Zhu Y."/>
            <person name="Hemphill L."/>
            <person name="Shang Y."/>
            <person name="Youmans B."/>
            <person name="Ayvaz T."/>
            <person name="Ross M."/>
            <person name="Santibanez J."/>
            <person name="Aqrawi P."/>
            <person name="Gross S."/>
            <person name="Joshi V."/>
            <person name="Fowler G."/>
            <person name="Nazareth L."/>
            <person name="Reid J."/>
            <person name="Worley K."/>
            <person name="Petrosino J."/>
            <person name="Highlander S."/>
            <person name="Gibbs R."/>
        </authorList>
    </citation>
    <scope>NUCLEOTIDE SEQUENCE [LARGE SCALE GENOMIC DNA]</scope>
    <source>
        <strain evidence="11 12">ATCC 23263</strain>
    </source>
</reference>
<evidence type="ECO:0000256" key="1">
    <source>
        <dbReference type="ARBA" id="ARBA00013260"/>
    </source>
</evidence>
<comment type="caution">
    <text evidence="11">The sequence shown here is derived from an EMBL/GenBank/DDBJ whole genome shotgun (WGS) entry which is preliminary data.</text>
</comment>
<dbReference type="FunFam" id="3.40.50.1470:FF:000001">
    <property type="entry name" value="Peptidyl-tRNA hydrolase"/>
    <property type="match status" value="1"/>
</dbReference>
<dbReference type="PROSITE" id="PS01195">
    <property type="entry name" value="PEPT_TRNA_HYDROL_1"/>
    <property type="match status" value="1"/>
</dbReference>
<dbReference type="HAMAP" id="MF_00083">
    <property type="entry name" value="Pept_tRNA_hydro_bact"/>
    <property type="match status" value="1"/>
</dbReference>
<evidence type="ECO:0000256" key="7">
    <source>
        <dbReference type="ARBA" id="ARBA00050038"/>
    </source>
</evidence>
<dbReference type="OrthoDB" id="9800507at2"/>
<comment type="function">
    <text evidence="8">Hydrolyzes ribosome-free peptidyl-tRNAs (with 1 or more amino acids incorporated), which drop off the ribosome during protein synthesis, or as a result of ribosome stalling.</text>
</comment>
<dbReference type="EMBL" id="AEQN01000016">
    <property type="protein sequence ID" value="EFV01767.1"/>
    <property type="molecule type" value="Genomic_DNA"/>
</dbReference>
<accession>E6MGM7</accession>
<evidence type="ECO:0000256" key="8">
    <source>
        <dbReference type="HAMAP-Rule" id="MF_00083"/>
    </source>
</evidence>
<dbReference type="SUPFAM" id="SSF53178">
    <property type="entry name" value="Peptidyl-tRNA hydrolase-like"/>
    <property type="match status" value="1"/>
</dbReference>
<comment type="function">
    <text evidence="8">Catalyzes the release of premature peptidyl moieties from peptidyl-tRNA molecules trapped in stalled 50S ribosomal subunits, and thus maintains levels of free tRNAs and 50S ribosomes.</text>
</comment>
<evidence type="ECO:0000256" key="6">
    <source>
        <dbReference type="ARBA" id="ARBA00048707"/>
    </source>
</evidence>
<dbReference type="GO" id="GO:0004045">
    <property type="term" value="F:peptidyl-tRNA hydrolase activity"/>
    <property type="evidence" value="ECO:0007669"/>
    <property type="project" value="UniProtKB-UniRule"/>
</dbReference>
<dbReference type="AlphaFoldDB" id="E6MGM7"/>
<dbReference type="PROSITE" id="PS01196">
    <property type="entry name" value="PEPT_TRNA_HYDROL_2"/>
    <property type="match status" value="1"/>
</dbReference>
<dbReference type="InterPro" id="IPR036416">
    <property type="entry name" value="Pept_tRNA_hydro_sf"/>
</dbReference>
<sequence>MFLIVGLGNPGPRYADTRHNVGFMAVDALAKAKQVLLNKAEHFGLTGDYREGAERIKLVLPQTFMNESGRCVRALADYYKVPSEQIVVIYDDVDLAPGQLRIRPKGGAGTHNGMRSVVGHLGTTDFPRVRIGIGESPRGWDLADYVLGHLFGDDGEAVRTAVGQAAKAAAMIVSDGVDLAMNRMNVRR</sequence>
<dbReference type="GO" id="GO:0000049">
    <property type="term" value="F:tRNA binding"/>
    <property type="evidence" value="ECO:0007669"/>
    <property type="project" value="UniProtKB-UniRule"/>
</dbReference>
<comment type="catalytic activity">
    <reaction evidence="6 8 9">
        <text>an N-acyl-L-alpha-aminoacyl-tRNA + H2O = an N-acyl-L-amino acid + a tRNA + H(+)</text>
        <dbReference type="Rhea" id="RHEA:54448"/>
        <dbReference type="Rhea" id="RHEA-COMP:10123"/>
        <dbReference type="Rhea" id="RHEA-COMP:13883"/>
        <dbReference type="ChEBI" id="CHEBI:15377"/>
        <dbReference type="ChEBI" id="CHEBI:15378"/>
        <dbReference type="ChEBI" id="CHEBI:59874"/>
        <dbReference type="ChEBI" id="CHEBI:78442"/>
        <dbReference type="ChEBI" id="CHEBI:138191"/>
        <dbReference type="EC" id="3.1.1.29"/>
    </reaction>
</comment>
<keyword evidence="3 8" id="KW-0378">Hydrolase</keyword>
<feature type="site" description="Discriminates between blocked and unblocked aminoacyl-tRNA" evidence="8">
    <location>
        <position position="9"/>
    </location>
</feature>
<comment type="subunit">
    <text evidence="8">Monomer.</text>
</comment>
<dbReference type="GO" id="GO:0006515">
    <property type="term" value="P:protein quality control for misfolded or incompletely synthesized proteins"/>
    <property type="evidence" value="ECO:0007669"/>
    <property type="project" value="UniProtKB-UniRule"/>
</dbReference>
<dbReference type="STRING" id="887929.HMP0721_1160"/>
<dbReference type="CDD" id="cd00462">
    <property type="entry name" value="PTH"/>
    <property type="match status" value="1"/>
</dbReference>
<dbReference type="NCBIfam" id="TIGR00447">
    <property type="entry name" value="pth"/>
    <property type="match status" value="1"/>
</dbReference>
<evidence type="ECO:0000256" key="10">
    <source>
        <dbReference type="RuleBase" id="RU004320"/>
    </source>
</evidence>
<dbReference type="EC" id="3.1.1.29" evidence="1 8"/>
<dbReference type="Pfam" id="PF01195">
    <property type="entry name" value="Pept_tRNA_hydro"/>
    <property type="match status" value="1"/>
</dbReference>
<evidence type="ECO:0000313" key="12">
    <source>
        <dbReference type="Proteomes" id="UP000004754"/>
    </source>
</evidence>
<evidence type="ECO:0000256" key="4">
    <source>
        <dbReference type="ARBA" id="ARBA00022884"/>
    </source>
</evidence>
<feature type="site" description="Stabilizes the basic form of H active site to accept a proton" evidence="8">
    <location>
        <position position="91"/>
    </location>
</feature>